<sequence>MFPRAAQSIEYTLPYAQDEYDNISSQPSFYDQSSYFDEYDVPEQPAHESVVHPLSYSYEVPQYDAFLSESGNFPEEGHYMHEDIHERPSKSSYSYLTGNSTDFSCEDDDTGGMQIVRATAPQTGGSSLRPVSELPDVYRGLFKFGVFNAVQSVCFDSVIGSEENLVLSAPTGSGKTVIFELAIVRLLTSHGPVANGKKCVYIAPTKALCSEKFRDWSLKFEPLGIKCCELTGDTVKFGRNVWGDAKKATVIITTAEKWDSLTRNWQDHNQILSQIQLFMVDEIHVINDSRGSTLEVIVSRMKTRGSAVRFIVVSATVPNIRDVAEWIGSHSSPNYAAQIFEFGDEYRPCKLTRHVIGVPRKGANEFAFPRMLDSRLFPSLQTYSTGKPILIFCATRKGVIGTAEHLKKAYEEAEARLDRLPWKRPQMTVHNFYDKRISDLATIGIGIHHAGMILDDRRLVEDLYLQKQLQVVVSTSTLATGVNLPAHMVVIKGVHTFQNNQTVEYSDLDIIQMLGRAGRPQFDKDGVALILCETELQGKYEAMAQGSTILESNLHRNLFEHLNSEIGLGTISSATTATKWLRGSFLFQRIKQNPQHYSLNKEDNQSWEERVDELVENNLTLLKDANFIEPVKGTEDLQATEYGEIMSKFYIRYGTMNTIMALSDKPSMKEILEAISRAEEVCGTSLRSSEKQIFNKLRRHNDIRFEIARVEKPSDKVFLLVQAILGGISLSAPEYRSGDCQLQLEALSIFRHIVRIARAVIEVAIAKQKGAQLKYGLELLRCLSAKAWEDRPVVLRQVEQIGEKSLKVLAEHGVTSLRSLRAKDQAWLETVLNRRSPFGLEILTSAHQIPDYSLKIDEIHVTPSTNGNPVTIELSVGCALQARETREQKKVRDAGMTTILTLNSDLDLLDFRRIPTKALRDAKTFELFAQLSKPSQSIIVHISSETIAGNSVTQIYRPVHPASIFPVPDTRPPDSMAFDLDGLEDDPTFWDMKLDTDSPTRDNDAPDPVSVTSPLKHKAGVLKISGPRVDLPGNHGRYPCGHTCKDKMKCRHLCCREGLAAPAKKRSDKKTASPNPSSQSDKQPGQCIRALEALHNTNKVTSNLEMTAGQRLKIAPTVPRRKPANFDIDFVDLSDKKRDSFPLFDIALDDDLPETGELFRNSGTNTSKPSKPEASDDTPDTRDKTSQYAIATKRTRDKTHGKTNIWNDATPSPKRKKLDVSPKTSPPNWERNVTLDSFIVEDAPRYLEQPIGDRTPHDEVFEDEFADLDKFLASGAVDLV</sequence>
<dbReference type="Proteomes" id="UP000308600">
    <property type="component" value="Unassembled WGS sequence"/>
</dbReference>
<reference evidence="1 2" key="1">
    <citation type="journal article" date="2019" name="Nat. Ecol. Evol.">
        <title>Megaphylogeny resolves global patterns of mushroom evolution.</title>
        <authorList>
            <person name="Varga T."/>
            <person name="Krizsan K."/>
            <person name="Foldi C."/>
            <person name="Dima B."/>
            <person name="Sanchez-Garcia M."/>
            <person name="Sanchez-Ramirez S."/>
            <person name="Szollosi G.J."/>
            <person name="Szarkandi J.G."/>
            <person name="Papp V."/>
            <person name="Albert L."/>
            <person name="Andreopoulos W."/>
            <person name="Angelini C."/>
            <person name="Antonin V."/>
            <person name="Barry K.W."/>
            <person name="Bougher N.L."/>
            <person name="Buchanan P."/>
            <person name="Buyck B."/>
            <person name="Bense V."/>
            <person name="Catcheside P."/>
            <person name="Chovatia M."/>
            <person name="Cooper J."/>
            <person name="Damon W."/>
            <person name="Desjardin D."/>
            <person name="Finy P."/>
            <person name="Geml J."/>
            <person name="Haridas S."/>
            <person name="Hughes K."/>
            <person name="Justo A."/>
            <person name="Karasinski D."/>
            <person name="Kautmanova I."/>
            <person name="Kiss B."/>
            <person name="Kocsube S."/>
            <person name="Kotiranta H."/>
            <person name="LaButti K.M."/>
            <person name="Lechner B.E."/>
            <person name="Liimatainen K."/>
            <person name="Lipzen A."/>
            <person name="Lukacs Z."/>
            <person name="Mihaltcheva S."/>
            <person name="Morgado L.N."/>
            <person name="Niskanen T."/>
            <person name="Noordeloos M.E."/>
            <person name="Ohm R.A."/>
            <person name="Ortiz-Santana B."/>
            <person name="Ovrebo C."/>
            <person name="Racz N."/>
            <person name="Riley R."/>
            <person name="Savchenko A."/>
            <person name="Shiryaev A."/>
            <person name="Soop K."/>
            <person name="Spirin V."/>
            <person name="Szebenyi C."/>
            <person name="Tomsovsky M."/>
            <person name="Tulloss R.E."/>
            <person name="Uehling J."/>
            <person name="Grigoriev I.V."/>
            <person name="Vagvolgyi C."/>
            <person name="Papp T."/>
            <person name="Martin F.M."/>
            <person name="Miettinen O."/>
            <person name="Hibbett D.S."/>
            <person name="Nagy L.G."/>
        </authorList>
    </citation>
    <scope>NUCLEOTIDE SEQUENCE [LARGE SCALE GENOMIC DNA]</scope>
    <source>
        <strain evidence="1 2">NL-1719</strain>
    </source>
</reference>
<accession>A0ACD3BFF0</accession>
<organism evidence="1 2">
    <name type="scientific">Pluteus cervinus</name>
    <dbReference type="NCBI Taxonomy" id="181527"/>
    <lineage>
        <taxon>Eukaryota</taxon>
        <taxon>Fungi</taxon>
        <taxon>Dikarya</taxon>
        <taxon>Basidiomycota</taxon>
        <taxon>Agaricomycotina</taxon>
        <taxon>Agaricomycetes</taxon>
        <taxon>Agaricomycetidae</taxon>
        <taxon>Agaricales</taxon>
        <taxon>Pluteineae</taxon>
        <taxon>Pluteaceae</taxon>
        <taxon>Pluteus</taxon>
    </lineage>
</organism>
<gene>
    <name evidence="1" type="ORF">BDN72DRAFT_885111</name>
</gene>
<keyword evidence="1" id="KW-0378">Hydrolase</keyword>
<proteinExistence type="predicted"/>
<evidence type="ECO:0000313" key="1">
    <source>
        <dbReference type="EMBL" id="TFK76347.1"/>
    </source>
</evidence>
<dbReference type="EMBL" id="ML208260">
    <property type="protein sequence ID" value="TFK76347.1"/>
    <property type="molecule type" value="Genomic_DNA"/>
</dbReference>
<evidence type="ECO:0000313" key="2">
    <source>
        <dbReference type="Proteomes" id="UP000308600"/>
    </source>
</evidence>
<name>A0ACD3BFF0_9AGAR</name>
<protein>
    <submittedName>
        <fullName evidence="1">P-loop containing nucleoside triphosphate hydrolase protein</fullName>
    </submittedName>
</protein>
<keyword evidence="2" id="KW-1185">Reference proteome</keyword>